<dbReference type="InParanoid" id="A0A061EM93"/>
<reference evidence="1 2" key="1">
    <citation type="journal article" date="2013" name="Genome Biol.">
        <title>The genome sequence of the most widely cultivated cacao type and its use to identify candidate genes regulating pod color.</title>
        <authorList>
            <person name="Motamayor J.C."/>
            <person name="Mockaitis K."/>
            <person name="Schmutz J."/>
            <person name="Haiminen N."/>
            <person name="Iii D.L."/>
            <person name="Cornejo O."/>
            <person name="Findley S.D."/>
            <person name="Zheng P."/>
            <person name="Utro F."/>
            <person name="Royaert S."/>
            <person name="Saski C."/>
            <person name="Jenkins J."/>
            <person name="Podicheti R."/>
            <person name="Zhao M."/>
            <person name="Scheffler B.E."/>
            <person name="Stack J.C."/>
            <person name="Feltus F.A."/>
            <person name="Mustiga G.M."/>
            <person name="Amores F."/>
            <person name="Phillips W."/>
            <person name="Marelli J.P."/>
            <person name="May G.D."/>
            <person name="Shapiro H."/>
            <person name="Ma J."/>
            <person name="Bustamante C.D."/>
            <person name="Schnell R.J."/>
            <person name="Main D."/>
            <person name="Gilbert D."/>
            <person name="Parida L."/>
            <person name="Kuhn D.N."/>
        </authorList>
    </citation>
    <scope>NUCLEOTIDE SEQUENCE [LARGE SCALE GENOMIC DNA]</scope>
    <source>
        <strain evidence="2">cv. Matina 1-6</strain>
    </source>
</reference>
<dbReference type="AlphaFoldDB" id="A0A061EM93"/>
<dbReference type="HOGENOM" id="CLU_2676079_0_0_1"/>
<sequence length="75" mass="8966">MHKYENIVIRIMKNNNQVKWEPMWKATPHAFGRIWPLPACSIYLSKMKSPTNHIKWTKLEWLNSLQQLISETVCL</sequence>
<proteinExistence type="predicted"/>
<dbReference type="EMBL" id="CM001882">
    <property type="protein sequence ID" value="EOY05971.1"/>
    <property type="molecule type" value="Genomic_DNA"/>
</dbReference>
<accession>A0A061EM93</accession>
<name>A0A061EM93_THECC</name>
<organism evidence="1 2">
    <name type="scientific">Theobroma cacao</name>
    <name type="common">Cacao</name>
    <name type="synonym">Cocoa</name>
    <dbReference type="NCBI Taxonomy" id="3641"/>
    <lineage>
        <taxon>Eukaryota</taxon>
        <taxon>Viridiplantae</taxon>
        <taxon>Streptophyta</taxon>
        <taxon>Embryophyta</taxon>
        <taxon>Tracheophyta</taxon>
        <taxon>Spermatophyta</taxon>
        <taxon>Magnoliopsida</taxon>
        <taxon>eudicotyledons</taxon>
        <taxon>Gunneridae</taxon>
        <taxon>Pentapetalae</taxon>
        <taxon>rosids</taxon>
        <taxon>malvids</taxon>
        <taxon>Malvales</taxon>
        <taxon>Malvaceae</taxon>
        <taxon>Byttnerioideae</taxon>
        <taxon>Theobroma</taxon>
    </lineage>
</organism>
<gene>
    <name evidence="1" type="ORF">TCM_020830</name>
</gene>
<keyword evidence="2" id="KW-1185">Reference proteome</keyword>
<evidence type="ECO:0000313" key="2">
    <source>
        <dbReference type="Proteomes" id="UP000026915"/>
    </source>
</evidence>
<evidence type="ECO:0000313" key="1">
    <source>
        <dbReference type="EMBL" id="EOY05971.1"/>
    </source>
</evidence>
<protein>
    <submittedName>
        <fullName evidence="1">Uncharacterized protein</fullName>
    </submittedName>
</protein>
<dbReference type="Proteomes" id="UP000026915">
    <property type="component" value="Chromosome 4"/>
</dbReference>
<dbReference type="Gramene" id="EOY05971">
    <property type="protein sequence ID" value="EOY05971"/>
    <property type="gene ID" value="TCM_020830"/>
</dbReference>